<dbReference type="EMBL" id="JBHEZZ010000024">
    <property type="protein sequence ID" value="MFC1405883.1"/>
    <property type="molecule type" value="Genomic_DNA"/>
</dbReference>
<dbReference type="Proteomes" id="UP001592528">
    <property type="component" value="Unassembled WGS sequence"/>
</dbReference>
<proteinExistence type="predicted"/>
<organism evidence="1 2">
    <name type="scientific">Streptacidiphilus cavernicola</name>
    <dbReference type="NCBI Taxonomy" id="3342716"/>
    <lineage>
        <taxon>Bacteria</taxon>
        <taxon>Bacillati</taxon>
        <taxon>Actinomycetota</taxon>
        <taxon>Actinomycetes</taxon>
        <taxon>Kitasatosporales</taxon>
        <taxon>Streptomycetaceae</taxon>
        <taxon>Streptacidiphilus</taxon>
    </lineage>
</organism>
<reference evidence="1 2" key="1">
    <citation type="submission" date="2024-09" db="EMBL/GenBank/DDBJ databases">
        <authorList>
            <person name="Lee S.D."/>
        </authorList>
    </citation>
    <scope>NUCLEOTIDE SEQUENCE [LARGE SCALE GENOMIC DNA]</scope>
    <source>
        <strain evidence="1 2">N1-5</strain>
    </source>
</reference>
<protein>
    <submittedName>
        <fullName evidence="1">Uncharacterized protein</fullName>
    </submittedName>
</protein>
<name>A0ABV6UWT8_9ACTN</name>
<evidence type="ECO:0000313" key="2">
    <source>
        <dbReference type="Proteomes" id="UP001592528"/>
    </source>
</evidence>
<sequence length="220" mass="23889">MDSGNRRPSGRSPARITLHAVSLPGASTRVIDQESWVQTTPPLLRAPRELVNDLHRVHRPQPGTAVLGVLAQDGRMVAGASFSARVGYGDGWQYRNSILAQLRGIVPHDLRLPRPVRTAVLMLCRRGTPEWTETDGAWMWALRDASGLHGLRCGAYVTLTDAGWQVIGDDRGGRHPHAGSWAEEAVPPVRAISALPPHHGAIQPLRVLEAAPEQARAAVH</sequence>
<dbReference type="RefSeq" id="WP_051725914.1">
    <property type="nucleotide sequence ID" value="NZ_JBHEZZ010000024.1"/>
</dbReference>
<comment type="caution">
    <text evidence="1">The sequence shown here is derived from an EMBL/GenBank/DDBJ whole genome shotgun (WGS) entry which is preliminary data.</text>
</comment>
<accession>A0ABV6UWT8</accession>
<gene>
    <name evidence="1" type="ORF">ACEZDJ_31790</name>
</gene>
<keyword evidence="2" id="KW-1185">Reference proteome</keyword>
<evidence type="ECO:0000313" key="1">
    <source>
        <dbReference type="EMBL" id="MFC1405883.1"/>
    </source>
</evidence>